<dbReference type="SMART" id="SM00448">
    <property type="entry name" value="REC"/>
    <property type="match status" value="1"/>
</dbReference>
<sequence length="590" mass="65104">MATAPLRDTSDCLALVIDGNATSRSILAGQLRDYGVGKVVQCSRVRDARNRLEHTTYDFVLCEQFFDETNESGQTLLDDLRRAHLLPFSTIFFMVTAEASYASVAEAAESALDGYLLKPFTPVALFDRLSLARLRKVHLAPIFDAMEAQDFELAATLCLQRFETQQPYWLYAARMGAELLLRLGRHDEARTLFEAVIAARALPWAKLGVARAQVESGQATRAIATLQGLIGQDASYADAYDVLGRAQVEVGNFAEAMETYRGASNLTPDSVGRLQKFGMMAFYMGEREAATKALSRAAILGMDSKLFDFQSIVLLAFAYFADTDRKGLERCGTDLARVLERHGDSARLQRFARVVLTLQQIQQRQFAKAVELVKQMAGETQLTDFDFEAACNLAGLLAVLAHTSIDLPEGASWLLQLGMRYANTRGLSELMANACQLHPPYADSVRECLVQINGMAERAMGMSLSGDPTSAVRSLLLHSEETLNVKLLDMSQQVLLRHQARIHEPETLQTSIDRLRQRCGQAPARAVLGQDSERQPGGMTLRVRNRAAAQARAQEKAQSALQERTKPPAAMPTEKDPASALRLRPKGDRT</sequence>
<dbReference type="Proteomes" id="UP001528672">
    <property type="component" value="Unassembled WGS sequence"/>
</dbReference>
<keyword evidence="2" id="KW-0802">TPR repeat</keyword>
<evidence type="ECO:0000313" key="6">
    <source>
        <dbReference type="Proteomes" id="UP001528672"/>
    </source>
</evidence>
<feature type="region of interest" description="Disordered" evidence="3">
    <location>
        <begin position="544"/>
        <end position="590"/>
    </location>
</feature>
<gene>
    <name evidence="5" type="ORF">PSQ39_17150</name>
</gene>
<reference evidence="5 6" key="1">
    <citation type="submission" date="2023-02" db="EMBL/GenBank/DDBJ databases">
        <title>Bacterial whole genome sequence for Curvibacter sp. HBC28.</title>
        <authorList>
            <person name="Le V."/>
            <person name="Ko S.-R."/>
            <person name="Ahn C.-Y."/>
            <person name="Oh H.-M."/>
        </authorList>
    </citation>
    <scope>NUCLEOTIDE SEQUENCE [LARGE SCALE GENOMIC DNA]</scope>
    <source>
        <strain evidence="5 6">HBC28</strain>
    </source>
</reference>
<dbReference type="Pfam" id="PF14559">
    <property type="entry name" value="TPR_19"/>
    <property type="match status" value="1"/>
</dbReference>
<dbReference type="Gene3D" id="3.40.50.2300">
    <property type="match status" value="1"/>
</dbReference>
<dbReference type="PROSITE" id="PS50005">
    <property type="entry name" value="TPR"/>
    <property type="match status" value="1"/>
</dbReference>
<evidence type="ECO:0000256" key="3">
    <source>
        <dbReference type="SAM" id="MobiDB-lite"/>
    </source>
</evidence>
<dbReference type="Pfam" id="PF00072">
    <property type="entry name" value="Response_reg"/>
    <property type="match status" value="1"/>
</dbReference>
<organism evidence="5 6">
    <name type="scientific">Curvibacter microcysteis</name>
    <dbReference type="NCBI Taxonomy" id="3026419"/>
    <lineage>
        <taxon>Bacteria</taxon>
        <taxon>Pseudomonadati</taxon>
        <taxon>Pseudomonadota</taxon>
        <taxon>Betaproteobacteria</taxon>
        <taxon>Burkholderiales</taxon>
        <taxon>Comamonadaceae</taxon>
        <taxon>Curvibacter</taxon>
    </lineage>
</organism>
<evidence type="ECO:0000259" key="4">
    <source>
        <dbReference type="PROSITE" id="PS50110"/>
    </source>
</evidence>
<protein>
    <submittedName>
        <fullName evidence="5">Response regulator</fullName>
    </submittedName>
</protein>
<dbReference type="SUPFAM" id="SSF52172">
    <property type="entry name" value="CheY-like"/>
    <property type="match status" value="1"/>
</dbReference>
<proteinExistence type="predicted"/>
<comment type="caution">
    <text evidence="5">The sequence shown here is derived from an EMBL/GenBank/DDBJ whole genome shotgun (WGS) entry which is preliminary data.</text>
</comment>
<dbReference type="InterPro" id="IPR019734">
    <property type="entry name" value="TPR_rpt"/>
</dbReference>
<dbReference type="InterPro" id="IPR011990">
    <property type="entry name" value="TPR-like_helical_dom_sf"/>
</dbReference>
<accession>A0ABT5MJ24</accession>
<name>A0ABT5MJ24_9BURK</name>
<feature type="repeat" description="TPR" evidence="2">
    <location>
        <begin position="237"/>
        <end position="270"/>
    </location>
</feature>
<feature type="compositionally biased region" description="Low complexity" evidence="3">
    <location>
        <begin position="546"/>
        <end position="560"/>
    </location>
</feature>
<keyword evidence="6" id="KW-1185">Reference proteome</keyword>
<dbReference type="SUPFAM" id="SSF48452">
    <property type="entry name" value="TPR-like"/>
    <property type="match status" value="1"/>
</dbReference>
<dbReference type="PROSITE" id="PS50110">
    <property type="entry name" value="RESPONSE_REGULATORY"/>
    <property type="match status" value="1"/>
</dbReference>
<evidence type="ECO:0000256" key="2">
    <source>
        <dbReference type="PROSITE-ProRule" id="PRU00339"/>
    </source>
</evidence>
<dbReference type="Gene3D" id="1.25.40.10">
    <property type="entry name" value="Tetratricopeptide repeat domain"/>
    <property type="match status" value="1"/>
</dbReference>
<dbReference type="InterPro" id="IPR011006">
    <property type="entry name" value="CheY-like_superfamily"/>
</dbReference>
<evidence type="ECO:0000313" key="5">
    <source>
        <dbReference type="EMBL" id="MDD0816370.1"/>
    </source>
</evidence>
<evidence type="ECO:0000256" key="1">
    <source>
        <dbReference type="PROSITE-ProRule" id="PRU00169"/>
    </source>
</evidence>
<comment type="caution">
    <text evidence="1">Lacks conserved residue(s) required for the propagation of feature annotation.</text>
</comment>
<dbReference type="EMBL" id="JAQSIO010000007">
    <property type="protein sequence ID" value="MDD0816370.1"/>
    <property type="molecule type" value="Genomic_DNA"/>
</dbReference>
<dbReference type="InterPro" id="IPR001789">
    <property type="entry name" value="Sig_transdc_resp-reg_receiver"/>
</dbReference>
<dbReference type="RefSeq" id="WP_273928085.1">
    <property type="nucleotide sequence ID" value="NZ_JAQSIO010000007.1"/>
</dbReference>
<feature type="domain" description="Response regulatory" evidence="4">
    <location>
        <begin position="13"/>
        <end position="133"/>
    </location>
</feature>